<dbReference type="OrthoDB" id="8993954at2"/>
<dbReference type="GO" id="GO:0003824">
    <property type="term" value="F:catalytic activity"/>
    <property type="evidence" value="ECO:0007669"/>
    <property type="project" value="UniProtKB-ARBA"/>
</dbReference>
<keyword evidence="3" id="KW-1185">Reference proteome</keyword>
<evidence type="ECO:0000313" key="3">
    <source>
        <dbReference type="Proteomes" id="UP000287336"/>
    </source>
</evidence>
<accession>A0A3S0WJ08</accession>
<proteinExistence type="predicted"/>
<dbReference type="EMBL" id="RZHG01000019">
    <property type="protein sequence ID" value="RUR30262.1"/>
    <property type="molecule type" value="Genomic_DNA"/>
</dbReference>
<dbReference type="InterPro" id="IPR008090">
    <property type="entry name" value="Fe_iron_reduct"/>
</dbReference>
<name>A0A3S0WJ08_9GAMM</name>
<protein>
    <submittedName>
        <fullName evidence="2">Siderophore-iron reductase FhuF</fullName>
    </submittedName>
</protein>
<reference evidence="2 3" key="1">
    <citation type="submission" date="2018-12" db="EMBL/GenBank/DDBJ databases">
        <title>three novel Halomonas strain isolated from plants.</title>
        <authorList>
            <person name="Sun C."/>
        </authorList>
    </citation>
    <scope>NUCLEOTIDE SEQUENCE [LARGE SCALE GENOMIC DNA]</scope>
    <source>
        <strain evidence="2 3">DSM 19434</strain>
    </source>
</reference>
<organism evidence="2 3">
    <name type="scientific">Vreelandella andesensis</name>
    <dbReference type="NCBI Taxonomy" id="447567"/>
    <lineage>
        <taxon>Bacteria</taxon>
        <taxon>Pseudomonadati</taxon>
        <taxon>Pseudomonadota</taxon>
        <taxon>Gammaproteobacteria</taxon>
        <taxon>Oceanospirillales</taxon>
        <taxon>Halomonadaceae</taxon>
        <taxon>Vreelandella</taxon>
    </lineage>
</organism>
<dbReference type="PRINTS" id="PR01714">
    <property type="entry name" value="2FE2SRDCTASE"/>
</dbReference>
<dbReference type="NCBIfam" id="TIGR03951">
    <property type="entry name" value="Fe_III_red_FhuF"/>
    <property type="match status" value="1"/>
</dbReference>
<evidence type="ECO:0000313" key="2">
    <source>
        <dbReference type="EMBL" id="RUR30262.1"/>
    </source>
</evidence>
<evidence type="ECO:0000259" key="1">
    <source>
        <dbReference type="Pfam" id="PF06276"/>
    </source>
</evidence>
<feature type="domain" description="Aerobactin siderophore biosynthesis IucA/IucC-like C-terminal" evidence="1">
    <location>
        <begin position="62"/>
        <end position="174"/>
    </location>
</feature>
<gene>
    <name evidence="2" type="primary">fhuF</name>
    <name evidence="2" type="ORF">ELY33_10650</name>
</gene>
<dbReference type="Proteomes" id="UP000287336">
    <property type="component" value="Unassembled WGS sequence"/>
</dbReference>
<dbReference type="AlphaFoldDB" id="A0A3S0WJ08"/>
<dbReference type="Pfam" id="PF06276">
    <property type="entry name" value="FhuF"/>
    <property type="match status" value="1"/>
</dbReference>
<dbReference type="InterPro" id="IPR022770">
    <property type="entry name" value="IucA/IucC-like_C"/>
</dbReference>
<dbReference type="RefSeq" id="WP_126947821.1">
    <property type="nucleotide sequence ID" value="NZ_RZHG01000019.1"/>
</dbReference>
<comment type="caution">
    <text evidence="2">The sequence shown here is derived from an EMBL/GenBank/DDBJ whole genome shotgun (WGS) entry which is preliminary data.</text>
</comment>
<sequence>MSALQRLYQDALSAFIAPSYGPLPAEPLLPGEALSDASQLRQHVLHFGAADLKSDDLKASASLWSRWHFSAVVAPALAAHLLLSRQLPLALNQVALHLSDNSRTERLHLAHEGNAQQTSDPFSAFSPLIDAHLAPVIETLAAISGVAPRVFWSNAGTYFDYFTHLLSAHPSAEPQRVNEAHTILTKRLRPDGQLNHLYQPVNEGVDGKRQRRLCCLCYRVPTLSYCDNCPIACKRRS</sequence>